<dbReference type="OrthoDB" id="413404at2759"/>
<evidence type="ECO:0000256" key="2">
    <source>
        <dbReference type="ARBA" id="ARBA00009316"/>
    </source>
</evidence>
<name>A0A9P0ARH8_BRAAE</name>
<feature type="coiled-coil region" evidence="6">
    <location>
        <begin position="558"/>
        <end position="884"/>
    </location>
</feature>
<gene>
    <name evidence="8" type="ORF">MELIAE_LOCUS1613</name>
</gene>
<protein>
    <submittedName>
        <fullName evidence="8">Uncharacterized protein</fullName>
    </submittedName>
</protein>
<evidence type="ECO:0000256" key="1">
    <source>
        <dbReference type="ARBA" id="ARBA00004300"/>
    </source>
</evidence>
<comment type="similarity">
    <text evidence="2">Belongs to the ODF2 family.</text>
</comment>
<evidence type="ECO:0000256" key="3">
    <source>
        <dbReference type="ARBA" id="ARBA00022490"/>
    </source>
</evidence>
<dbReference type="Proteomes" id="UP001154078">
    <property type="component" value="Chromosome 1"/>
</dbReference>
<evidence type="ECO:0000256" key="4">
    <source>
        <dbReference type="ARBA" id="ARBA00023054"/>
    </source>
</evidence>
<dbReference type="GO" id="GO:0005813">
    <property type="term" value="C:centrosome"/>
    <property type="evidence" value="ECO:0007669"/>
    <property type="project" value="UniProtKB-SubCell"/>
</dbReference>
<evidence type="ECO:0000256" key="7">
    <source>
        <dbReference type="SAM" id="MobiDB-lite"/>
    </source>
</evidence>
<dbReference type="AlphaFoldDB" id="A0A9P0ARH8"/>
<organism evidence="8 9">
    <name type="scientific">Brassicogethes aeneus</name>
    <name type="common">Rape pollen beetle</name>
    <name type="synonym">Meligethes aeneus</name>
    <dbReference type="NCBI Taxonomy" id="1431903"/>
    <lineage>
        <taxon>Eukaryota</taxon>
        <taxon>Metazoa</taxon>
        <taxon>Ecdysozoa</taxon>
        <taxon>Arthropoda</taxon>
        <taxon>Hexapoda</taxon>
        <taxon>Insecta</taxon>
        <taxon>Pterygota</taxon>
        <taxon>Neoptera</taxon>
        <taxon>Endopterygota</taxon>
        <taxon>Coleoptera</taxon>
        <taxon>Polyphaga</taxon>
        <taxon>Cucujiformia</taxon>
        <taxon>Nitidulidae</taxon>
        <taxon>Meligethinae</taxon>
        <taxon>Brassicogethes</taxon>
    </lineage>
</organism>
<accession>A0A9P0ARH8</accession>
<feature type="compositionally biased region" description="Acidic residues" evidence="7">
    <location>
        <begin position="71"/>
        <end position="80"/>
    </location>
</feature>
<feature type="coiled-coil region" evidence="6">
    <location>
        <begin position="462"/>
        <end position="489"/>
    </location>
</feature>
<sequence>MAEDEDITEMTTTAEDVSAADGGDEIEKDAIEKDEMEEVEGMIKQASKELEEVAEENQKLLDALGNKKDEAEAEDEVEDVDTGSIFQFDPKVDSAVMRELEDCERQAKETAGVISKIKKRVSELMTKEKMSEAEAKELEAMNKELRSQMIIFEEKTRRIQQLITQANLFDNYKAPSPPLPGDEDKLPKVIVCGQTEDNMPKIILCADKKKESTGFSLGLTQKMVMPCTARGSRPPTASAQNGMIPSMGGMPPPQMGYGMPQQNMMMGGMGMMPQQPMGIQQQYGMPQPQMRMPQPQMGMPQQQMGMPQQQMGMQQPQMGMQQPQMGMQQPRQPMGMPQQPMGMPQQGYNRMSRSMNVVPQLAQTLNQSFCMQEKLAAENQNLEGARYRLQSDLATKDTTVECLQKQLDSLKQEMRMVCKENQFLNEKLAGPQGDRSCASSTKSSKKMGGCEKGNRGSIETRMRNYSETTENLEKQLACMEKNVRMIQNDLCSVQKERQHLEHHKKQMACPPEPQHVCNQQQKSGSQNQQLCELKEQYKCLQDDFKGKLCEVAGLRTDNERFKTCIAKMEEEKQLAEDKVKVLEEELRKLSGKGTGTPKENIMELEQELKVARQRFREAQDELDELRALIEDQQTQLDDYRNKYIVAQQEVEEQRRQIDMMEMENNRISEQVNLEIQRVKNQFQEKLQELTPLPEVLKCTQVKLQEAQQMHMLAERNNEAMARELQLYKDKIAEITKELNELKGSDDSEEMAENTARLRKELEDLKTELACCRVSLTEMKELAEEKDKLAQSKLHEIAQLQAQLESVREESARQVARTKDRCETVRRSMQNQISDLERQLAQSRATARTAQKDRDEIRQKMQAQINNLNENFEDAQMRIRNLQGHVNFLKTSYNTVFTMDEKKQEVDPCNCGMDDF</sequence>
<dbReference type="GO" id="GO:1902017">
    <property type="term" value="P:regulation of cilium assembly"/>
    <property type="evidence" value="ECO:0007669"/>
    <property type="project" value="TreeGrafter"/>
</dbReference>
<dbReference type="EMBL" id="OV121132">
    <property type="protein sequence ID" value="CAH0547664.1"/>
    <property type="molecule type" value="Genomic_DNA"/>
</dbReference>
<proteinExistence type="inferred from homology"/>
<comment type="subcellular location">
    <subcellularLocation>
        <location evidence="1">Cytoplasm</location>
        <location evidence="1">Cytoskeleton</location>
        <location evidence="1">Microtubule organizing center</location>
        <location evidence="1">Centrosome</location>
    </subcellularLocation>
</comment>
<keyword evidence="9" id="KW-1185">Reference proteome</keyword>
<keyword evidence="5" id="KW-0206">Cytoskeleton</keyword>
<dbReference type="PANTHER" id="PTHR23162:SF10">
    <property type="entry name" value="FI13205P"/>
    <property type="match status" value="1"/>
</dbReference>
<dbReference type="Gene3D" id="1.10.287.1490">
    <property type="match status" value="1"/>
</dbReference>
<feature type="compositionally biased region" description="Basic and acidic residues" evidence="7">
    <location>
        <begin position="61"/>
        <end position="70"/>
    </location>
</feature>
<dbReference type="InterPro" id="IPR026099">
    <property type="entry name" value="Odf2-rel"/>
</dbReference>
<feature type="region of interest" description="Disordered" evidence="7">
    <location>
        <begin position="61"/>
        <end position="80"/>
    </location>
</feature>
<feature type="region of interest" description="Disordered" evidence="7">
    <location>
        <begin position="323"/>
        <end position="344"/>
    </location>
</feature>
<evidence type="ECO:0000256" key="6">
    <source>
        <dbReference type="SAM" id="Coils"/>
    </source>
</evidence>
<evidence type="ECO:0000256" key="5">
    <source>
        <dbReference type="ARBA" id="ARBA00023212"/>
    </source>
</evidence>
<keyword evidence="4 6" id="KW-0175">Coiled coil</keyword>
<keyword evidence="3" id="KW-0963">Cytoplasm</keyword>
<reference evidence="8" key="1">
    <citation type="submission" date="2021-12" db="EMBL/GenBank/DDBJ databases">
        <authorList>
            <person name="King R."/>
        </authorList>
    </citation>
    <scope>NUCLEOTIDE SEQUENCE</scope>
</reference>
<evidence type="ECO:0000313" key="8">
    <source>
        <dbReference type="EMBL" id="CAH0547664.1"/>
    </source>
</evidence>
<feature type="coiled-coil region" evidence="6">
    <location>
        <begin position="393"/>
        <end position="427"/>
    </location>
</feature>
<feature type="region of interest" description="Disordered" evidence="7">
    <location>
        <begin position="430"/>
        <end position="456"/>
    </location>
</feature>
<feature type="region of interest" description="Disordered" evidence="7">
    <location>
        <begin position="1"/>
        <end position="35"/>
    </location>
</feature>
<evidence type="ECO:0000313" key="9">
    <source>
        <dbReference type="Proteomes" id="UP001154078"/>
    </source>
</evidence>
<dbReference type="PANTHER" id="PTHR23162">
    <property type="entry name" value="OUTER DENSE FIBER OF SPERM TAILS 2"/>
    <property type="match status" value="1"/>
</dbReference>
<feature type="coiled-coil region" evidence="6">
    <location>
        <begin position="121"/>
        <end position="155"/>
    </location>
</feature>